<dbReference type="KEGG" id="psoj:PHYSODRAFT_487058"/>
<evidence type="ECO:0000259" key="2">
    <source>
        <dbReference type="PROSITE" id="PS50966"/>
    </source>
</evidence>
<reference evidence="3 4" key="1">
    <citation type="journal article" date="2006" name="Science">
        <title>Phytophthora genome sequences uncover evolutionary origins and mechanisms of pathogenesis.</title>
        <authorList>
            <person name="Tyler B.M."/>
            <person name="Tripathy S."/>
            <person name="Zhang X."/>
            <person name="Dehal P."/>
            <person name="Jiang R.H."/>
            <person name="Aerts A."/>
            <person name="Arredondo F.D."/>
            <person name="Baxter L."/>
            <person name="Bensasson D."/>
            <person name="Beynon J.L."/>
            <person name="Chapman J."/>
            <person name="Damasceno C.M."/>
            <person name="Dorrance A.E."/>
            <person name="Dou D."/>
            <person name="Dickerman A.W."/>
            <person name="Dubchak I.L."/>
            <person name="Garbelotto M."/>
            <person name="Gijzen M."/>
            <person name="Gordon S.G."/>
            <person name="Govers F."/>
            <person name="Grunwald N.J."/>
            <person name="Huang W."/>
            <person name="Ivors K.L."/>
            <person name="Jones R.W."/>
            <person name="Kamoun S."/>
            <person name="Krampis K."/>
            <person name="Lamour K.H."/>
            <person name="Lee M.K."/>
            <person name="McDonald W.H."/>
            <person name="Medina M."/>
            <person name="Meijer H.J."/>
            <person name="Nordberg E.K."/>
            <person name="Maclean D.J."/>
            <person name="Ospina-Giraldo M.D."/>
            <person name="Morris P.F."/>
            <person name="Phuntumart V."/>
            <person name="Putnam N.H."/>
            <person name="Rash S."/>
            <person name="Rose J.K."/>
            <person name="Sakihama Y."/>
            <person name="Salamov A.A."/>
            <person name="Savidor A."/>
            <person name="Scheuring C.F."/>
            <person name="Smith B.M."/>
            <person name="Sobral B.W."/>
            <person name="Terry A."/>
            <person name="Torto-Alalibo T.A."/>
            <person name="Win J."/>
            <person name="Xu Z."/>
            <person name="Zhang H."/>
            <person name="Grigoriev I.V."/>
            <person name="Rokhsar D.S."/>
            <person name="Boore J.L."/>
        </authorList>
    </citation>
    <scope>NUCLEOTIDE SEQUENCE [LARGE SCALE GENOMIC DNA]</scope>
    <source>
        <strain evidence="3 4">P6497</strain>
    </source>
</reference>
<sequence length="197" mass="22403">MVRDTLRCTCKRYMHSGWVCSHVIASLKLLKKLDLELATEVIQARRSPGRPRAPVGARQQEQASTNFWDPDRLEALLTKEPYTPLQWAFITQVDVQKEGQASTFREDRIGPVGGVRLSEKDGVFEWSVAFVHGDVQYYQVDDLVPGLIRAHEQRNIQESTLLPPQPQIAFRLAFMDTTHVPTTLYQSVPNLLICTTI</sequence>
<dbReference type="RefSeq" id="XP_009518759.1">
    <property type="nucleotide sequence ID" value="XM_009520464.1"/>
</dbReference>
<dbReference type="GO" id="GO:0008270">
    <property type="term" value="F:zinc ion binding"/>
    <property type="evidence" value="ECO:0007669"/>
    <property type="project" value="UniProtKB-KW"/>
</dbReference>
<keyword evidence="1" id="KW-0863">Zinc-finger</keyword>
<evidence type="ECO:0000256" key="1">
    <source>
        <dbReference type="PROSITE-ProRule" id="PRU00325"/>
    </source>
</evidence>
<dbReference type="OMA" id="CSHVIAY"/>
<keyword evidence="1" id="KW-0862">Zinc</keyword>
<dbReference type="EMBL" id="JH159152">
    <property type="protein sequence ID" value="EGZ23471.1"/>
    <property type="molecule type" value="Genomic_DNA"/>
</dbReference>
<protein>
    <recommendedName>
        <fullName evidence="2">SWIM-type domain-containing protein</fullName>
    </recommendedName>
</protein>
<evidence type="ECO:0000313" key="4">
    <source>
        <dbReference type="Proteomes" id="UP000002640"/>
    </source>
</evidence>
<dbReference type="Proteomes" id="UP000002640">
    <property type="component" value="Unassembled WGS sequence"/>
</dbReference>
<organism evidence="3 4">
    <name type="scientific">Phytophthora sojae (strain P6497)</name>
    <name type="common">Soybean stem and root rot agent</name>
    <name type="synonym">Phytophthora megasperma f. sp. glycines</name>
    <dbReference type="NCBI Taxonomy" id="1094619"/>
    <lineage>
        <taxon>Eukaryota</taxon>
        <taxon>Sar</taxon>
        <taxon>Stramenopiles</taxon>
        <taxon>Oomycota</taxon>
        <taxon>Peronosporomycetes</taxon>
        <taxon>Peronosporales</taxon>
        <taxon>Peronosporaceae</taxon>
        <taxon>Phytophthora</taxon>
    </lineage>
</organism>
<dbReference type="GeneID" id="20656106"/>
<dbReference type="InParanoid" id="G4YRK6"/>
<keyword evidence="1" id="KW-0479">Metal-binding</keyword>
<dbReference type="Pfam" id="PF04434">
    <property type="entry name" value="SWIM"/>
    <property type="match status" value="1"/>
</dbReference>
<dbReference type="PROSITE" id="PS50966">
    <property type="entry name" value="ZF_SWIM"/>
    <property type="match status" value="1"/>
</dbReference>
<proteinExistence type="predicted"/>
<keyword evidence="4" id="KW-1185">Reference proteome</keyword>
<dbReference type="InterPro" id="IPR007527">
    <property type="entry name" value="Znf_SWIM"/>
</dbReference>
<dbReference type="AlphaFoldDB" id="G4YRK6"/>
<gene>
    <name evidence="3" type="ORF">PHYSODRAFT_487058</name>
</gene>
<accession>G4YRK6</accession>
<feature type="domain" description="SWIM-type" evidence="2">
    <location>
        <begin position="7"/>
        <end position="31"/>
    </location>
</feature>
<name>G4YRK6_PHYSP</name>
<evidence type="ECO:0000313" key="3">
    <source>
        <dbReference type="EMBL" id="EGZ23471.1"/>
    </source>
</evidence>